<comment type="caution">
    <text evidence="2">The sequence shown here is derived from an EMBL/GenBank/DDBJ whole genome shotgun (WGS) entry which is preliminary data.</text>
</comment>
<gene>
    <name evidence="2" type="ORF">BXU00_03030</name>
</gene>
<evidence type="ECO:0000256" key="1">
    <source>
        <dbReference type="SAM" id="Coils"/>
    </source>
</evidence>
<accession>A0A397WNI5</accession>
<dbReference type="PANTHER" id="PTHR38597:SF1">
    <property type="entry name" value="BLL3834 PROTEIN"/>
    <property type="match status" value="1"/>
</dbReference>
<evidence type="ECO:0000313" key="3">
    <source>
        <dbReference type="Proteomes" id="UP000266622"/>
    </source>
</evidence>
<evidence type="ECO:0008006" key="4">
    <source>
        <dbReference type="Google" id="ProtNLM"/>
    </source>
</evidence>
<name>A0A397WNI5_9ARCH</name>
<proteinExistence type="predicted"/>
<feature type="coiled-coil region" evidence="1">
    <location>
        <begin position="189"/>
        <end position="228"/>
    </location>
</feature>
<dbReference type="Pfam" id="PF05559">
    <property type="entry name" value="DUF763"/>
    <property type="match status" value="1"/>
</dbReference>
<organism evidence="2 3">
    <name type="scientific">Candidatus Nanoclepta minutus</name>
    <dbReference type="NCBI Taxonomy" id="1940235"/>
    <lineage>
        <taxon>Archaea</taxon>
        <taxon>Nanobdellota</taxon>
        <taxon>Candidatus Nanoclepta</taxon>
    </lineage>
</organism>
<dbReference type="AlphaFoldDB" id="A0A397WNI5"/>
<keyword evidence="1" id="KW-0175">Coiled coil</keyword>
<dbReference type="PANTHER" id="PTHR38597">
    <property type="entry name" value="BLL3834 PROTEIN"/>
    <property type="match status" value="1"/>
</dbReference>
<dbReference type="Proteomes" id="UP000266622">
    <property type="component" value="Unassembled WGS sequence"/>
</dbReference>
<dbReference type="EMBL" id="MWMI01000005">
    <property type="protein sequence ID" value="RIB35147.1"/>
    <property type="molecule type" value="Genomic_DNA"/>
</dbReference>
<evidence type="ECO:0000313" key="2">
    <source>
        <dbReference type="EMBL" id="RIB35147.1"/>
    </source>
</evidence>
<reference evidence="2 3" key="1">
    <citation type="journal article" date="2018" name="Syst. Appl. Microbiol.">
        <title>A new symbiotic nanoarchaeote (Candidatus Nanoclepta minutus) and its host (Zestosphaera tikiterensis gen. nov., sp. nov.) from a New Zealand hot spring.</title>
        <authorList>
            <person name="St John E."/>
            <person name="Liu Y."/>
            <person name="Podar M."/>
            <person name="Stott M.B."/>
            <person name="Meneghin J."/>
            <person name="Chen Z."/>
            <person name="Lagutin K."/>
            <person name="Mitchell K."/>
            <person name="Reysenbach A.L."/>
        </authorList>
    </citation>
    <scope>NUCLEOTIDE SEQUENCE [LARGE SCALE GENOMIC DNA]</scope>
    <source>
        <strain evidence="2">NZ3</strain>
    </source>
</reference>
<protein>
    <recommendedName>
        <fullName evidence="4">DUF763 domain-containing protein</fullName>
    </recommendedName>
</protein>
<dbReference type="InterPro" id="IPR008482">
    <property type="entry name" value="DUF763"/>
</dbReference>
<sequence>MKRIGDVELRLAKGPVPHYKEIKELTRSIIKVLEYEFGTEEIIKRFSNPLWYNSYACLVGFEWNYSGMTTVPLRALREILREENLGLYAFGGKGRESKITKELEKHEEIKHLEKFKEASIISAKVDNNLVQDGYSLYFHFMLADEKGNFTVINQKMSVEEGKVRRFHWINTSDYFNDPQVGFGSKRLTLNIATKEMDETRKTVVEMLNEKNEKELKTYIIRLQNIKNRSVVEYFGKELDKLTFYQELPEYLRIPKKIYWKALEINKAVESFRDILFLKGFGPGLLRALVYTANLIYGSEISWRDPIIYTFAHGTKAGKPYYVKKALMLEEAEILKNAIKEAKVGDNWKLRTLKKLSELIKIE</sequence>